<comment type="caution">
    <text evidence="2">The sequence shown here is derived from an EMBL/GenBank/DDBJ whole genome shotgun (WGS) entry which is preliminary data.</text>
</comment>
<feature type="domain" description="Trafficking protein particle complex subunit 13 C-terminal" evidence="1">
    <location>
        <begin position="275"/>
        <end position="352"/>
    </location>
</feature>
<evidence type="ECO:0000259" key="1">
    <source>
        <dbReference type="Pfam" id="PF23643"/>
    </source>
</evidence>
<proteinExistence type="predicted"/>
<dbReference type="Pfam" id="PF23643">
    <property type="entry name" value="TRAPPC13_C"/>
    <property type="match status" value="1"/>
</dbReference>
<dbReference type="EMBL" id="BLIY01000016">
    <property type="protein sequence ID" value="GFE54551.1"/>
    <property type="molecule type" value="Genomic_DNA"/>
</dbReference>
<dbReference type="InterPro" id="IPR055428">
    <property type="entry name" value="TRAPPC13_C"/>
</dbReference>
<evidence type="ECO:0000313" key="3">
    <source>
        <dbReference type="Proteomes" id="UP001057455"/>
    </source>
</evidence>
<organism evidence="2 3">
    <name type="scientific">Babesia ovis</name>
    <dbReference type="NCBI Taxonomy" id="5869"/>
    <lineage>
        <taxon>Eukaryota</taxon>
        <taxon>Sar</taxon>
        <taxon>Alveolata</taxon>
        <taxon>Apicomplexa</taxon>
        <taxon>Aconoidasida</taxon>
        <taxon>Piroplasmida</taxon>
        <taxon>Babesiidae</taxon>
        <taxon>Babesia</taxon>
    </lineage>
</organism>
<accession>A0A9W5WV39</accession>
<evidence type="ECO:0000313" key="2">
    <source>
        <dbReference type="EMBL" id="GFE54551.1"/>
    </source>
</evidence>
<gene>
    <name evidence="2" type="ORF">BaOVIS_019550</name>
</gene>
<dbReference type="Proteomes" id="UP001057455">
    <property type="component" value="Unassembled WGS sequence"/>
</dbReference>
<dbReference type="OrthoDB" id="365629at2759"/>
<dbReference type="AlphaFoldDB" id="A0A9W5WV39"/>
<reference evidence="2" key="1">
    <citation type="submission" date="2019-12" db="EMBL/GenBank/DDBJ databases">
        <title>Genome sequence of Babesia ovis.</title>
        <authorList>
            <person name="Yamagishi J."/>
            <person name="Sevinc F."/>
            <person name="Xuan X."/>
        </authorList>
    </citation>
    <scope>NUCLEOTIDE SEQUENCE</scope>
    <source>
        <strain evidence="2">Selcuk</strain>
    </source>
</reference>
<protein>
    <submittedName>
        <fullName evidence="2">C5orf44, putative</fullName>
    </submittedName>
</protein>
<sequence length="370" mass="41624">MAHDTPPNLVVMRLSPPTYESAAWQMLDTSDAIVALESETVDNVRDTSHMPMLVLPQYVNECFWGETLELSVMLSNPNKAPCTEVRLVVEVAAEDKQDEPIVMEPITNVTLESNTRPHQARVSYRFEEPIQCVMNFIVIYKFGKREYQVVKRALWKVVNPIQLEYIQQLDAIGRKHIETIVTNVSQLTISIKDVKLGMPDGIDIEPIADKATDTNVICVLRPNEAHSVVYHWVQCKQPMVAKISWHCHDRGAGEMTIPMQHRPQAMVSYNTVTHPGTVKIIQEFKIGIEVTNCTQEPIEPVIRLNEQQLKPLEAQVGNDLDVGLLGPAESRVVQIPFISTAKGLYNIRGVDIHVEPDVVVPVTDLQVVVM</sequence>
<name>A0A9W5WV39_BABOV</name>
<keyword evidence="3" id="KW-1185">Reference proteome</keyword>